<proteinExistence type="predicted"/>
<dbReference type="EMBL" id="JBAHYK010000979">
    <property type="protein sequence ID" value="KAL0570177.1"/>
    <property type="molecule type" value="Genomic_DNA"/>
</dbReference>
<accession>A0ABR3F4W9</accession>
<name>A0ABR3F4W9_9AGAR</name>
<dbReference type="Proteomes" id="UP001465976">
    <property type="component" value="Unassembled WGS sequence"/>
</dbReference>
<organism evidence="1 2">
    <name type="scientific">Marasmius crinis-equi</name>
    <dbReference type="NCBI Taxonomy" id="585013"/>
    <lineage>
        <taxon>Eukaryota</taxon>
        <taxon>Fungi</taxon>
        <taxon>Dikarya</taxon>
        <taxon>Basidiomycota</taxon>
        <taxon>Agaricomycotina</taxon>
        <taxon>Agaricomycetes</taxon>
        <taxon>Agaricomycetidae</taxon>
        <taxon>Agaricales</taxon>
        <taxon>Marasmiineae</taxon>
        <taxon>Marasmiaceae</taxon>
        <taxon>Marasmius</taxon>
    </lineage>
</organism>
<evidence type="ECO:0000313" key="1">
    <source>
        <dbReference type="EMBL" id="KAL0570177.1"/>
    </source>
</evidence>
<protein>
    <submittedName>
        <fullName evidence="1">Uncharacterized protein</fullName>
    </submittedName>
</protein>
<reference evidence="1 2" key="1">
    <citation type="submission" date="2024-02" db="EMBL/GenBank/DDBJ databases">
        <title>A draft genome for the cacao thread blight pathogen Marasmius crinis-equi.</title>
        <authorList>
            <person name="Cohen S.P."/>
            <person name="Baruah I.K."/>
            <person name="Amoako-Attah I."/>
            <person name="Bukari Y."/>
            <person name="Meinhardt L.W."/>
            <person name="Bailey B.A."/>
        </authorList>
    </citation>
    <scope>NUCLEOTIDE SEQUENCE [LARGE SCALE GENOMIC DNA]</scope>
    <source>
        <strain evidence="1 2">GH-76</strain>
    </source>
</reference>
<gene>
    <name evidence="1" type="ORF">V5O48_011782</name>
</gene>
<evidence type="ECO:0000313" key="2">
    <source>
        <dbReference type="Proteomes" id="UP001465976"/>
    </source>
</evidence>
<sequence length="274" mass="30770">MDLSLYVHDDNAYDHDSQNVAAVVSDTFLSAPRLRSASVLGTRLECSPLQLPWNQLVSYHSNHGYRQLADVLQMAIGMQECVISSGSKIHDVHDGPFVHHERLRTLSVPNVDVLNYLSLPSLERLTVSLRSALELSPLAAFLDAASRVRELNLIGHFAPSDRCDVRNRLKQLLHSTPFLSGLELGLSSSQATNALFSLLTESEDLLPELRFLTVHFPSFGMEDEVRALAMVASRSRNGAFAFKMRLSTRLVRDWRSLERLREFGRRNSVVECVE</sequence>
<comment type="caution">
    <text evidence="1">The sequence shown here is derived from an EMBL/GenBank/DDBJ whole genome shotgun (WGS) entry which is preliminary data.</text>
</comment>
<keyword evidence="2" id="KW-1185">Reference proteome</keyword>